<proteinExistence type="predicted"/>
<dbReference type="InParanoid" id="A0A1X7V6N7"/>
<protein>
    <submittedName>
        <fullName evidence="1">Uncharacterized protein</fullName>
    </submittedName>
</protein>
<reference evidence="1" key="1">
    <citation type="submission" date="2017-05" db="UniProtKB">
        <authorList>
            <consortium name="EnsemblMetazoa"/>
        </authorList>
    </citation>
    <scope>IDENTIFICATION</scope>
</reference>
<sequence>LVDQFFKSLVSNGYFHIHLSYHLDIARYCFSRIIQDELNQFSKEWNSHRIRPSKHADAPAGIPDVMYSFPSLTETSDYTSRVDSRILNILKDEFYCKDSNYVSNNFERLAE</sequence>
<accession>A0A1X7V6N7</accession>
<dbReference type="OrthoDB" id="6144162at2759"/>
<organism evidence="1">
    <name type="scientific">Amphimedon queenslandica</name>
    <name type="common">Sponge</name>
    <dbReference type="NCBI Taxonomy" id="400682"/>
    <lineage>
        <taxon>Eukaryota</taxon>
        <taxon>Metazoa</taxon>
        <taxon>Porifera</taxon>
        <taxon>Demospongiae</taxon>
        <taxon>Heteroscleromorpha</taxon>
        <taxon>Haplosclerida</taxon>
        <taxon>Niphatidae</taxon>
        <taxon>Amphimedon</taxon>
    </lineage>
</organism>
<evidence type="ECO:0000313" key="1">
    <source>
        <dbReference type="EnsemblMetazoa" id="Aqu2.1.35658_001"/>
    </source>
</evidence>
<dbReference type="EnsemblMetazoa" id="Aqu2.1.35658_001">
    <property type="protein sequence ID" value="Aqu2.1.35658_001"/>
    <property type="gene ID" value="Aqu2.1.35658"/>
</dbReference>
<name>A0A1X7V6N7_AMPQE</name>
<dbReference type="AlphaFoldDB" id="A0A1X7V6N7"/>